<dbReference type="Proteomes" id="UP000289166">
    <property type="component" value="Unassembled WGS sequence"/>
</dbReference>
<comment type="caution">
    <text evidence="1">The sequence shown here is derived from an EMBL/GenBank/DDBJ whole genome shotgun (WGS) entry which is preliminary data.</text>
</comment>
<evidence type="ECO:0008006" key="3">
    <source>
        <dbReference type="Google" id="ProtNLM"/>
    </source>
</evidence>
<evidence type="ECO:0000313" key="1">
    <source>
        <dbReference type="EMBL" id="RXE57502.1"/>
    </source>
</evidence>
<dbReference type="AlphaFoldDB" id="A0A4Q0I3N6"/>
<name>A0A4Q0I3N6_9FIRM</name>
<keyword evidence="2" id="KW-1185">Reference proteome</keyword>
<sequence>MQEGVDPTTLKPTKNLRTLDPIRQKNAVKYAGDKPIIVDKNGKVLDGHHRLKDAIEKGRDVDVQIGY</sequence>
<dbReference type="RefSeq" id="WP_128706596.1">
    <property type="nucleotide sequence ID" value="NZ_RLII01000084.1"/>
</dbReference>
<protein>
    <recommendedName>
        <fullName evidence="3">ParB/Sulfiredoxin domain-containing protein</fullName>
    </recommendedName>
</protein>
<reference evidence="2" key="1">
    <citation type="submission" date="2018-11" db="EMBL/GenBank/DDBJ databases">
        <title>Genome sequencing of a novel mesophilic and cellulolytic organism within the genus Hungateiclostridium.</title>
        <authorList>
            <person name="Rettenmaier R."/>
            <person name="Liebl W."/>
            <person name="Zverlov V."/>
        </authorList>
    </citation>
    <scope>NUCLEOTIDE SEQUENCE [LARGE SCALE GENOMIC DNA]</scope>
    <source>
        <strain evidence="2">N2K1</strain>
    </source>
</reference>
<proteinExistence type="predicted"/>
<accession>A0A4Q0I3N6</accession>
<dbReference type="EMBL" id="RLII01000084">
    <property type="protein sequence ID" value="RXE57502.1"/>
    <property type="molecule type" value="Genomic_DNA"/>
</dbReference>
<gene>
    <name evidence="1" type="ORF">EFD62_17380</name>
</gene>
<organism evidence="1 2">
    <name type="scientific">Acetivibrio mesophilus</name>
    <dbReference type="NCBI Taxonomy" id="2487273"/>
    <lineage>
        <taxon>Bacteria</taxon>
        <taxon>Bacillati</taxon>
        <taxon>Bacillota</taxon>
        <taxon>Clostridia</taxon>
        <taxon>Eubacteriales</taxon>
        <taxon>Oscillospiraceae</taxon>
        <taxon>Acetivibrio</taxon>
    </lineage>
</organism>
<dbReference type="OrthoDB" id="8565623at2"/>
<evidence type="ECO:0000313" key="2">
    <source>
        <dbReference type="Proteomes" id="UP000289166"/>
    </source>
</evidence>